<proteinExistence type="predicted"/>
<dbReference type="EMBL" id="FZQA01000010">
    <property type="protein sequence ID" value="SNT75852.1"/>
    <property type="molecule type" value="Genomic_DNA"/>
</dbReference>
<sequence length="239" mass="24525">MRTLRTLTAAAAAACLSIGTAGAATFHLSTGNGVDNGNGTLSFSADGISLAVSAGLFDDVPGAVIVPGADGAVVTQTGAGLGVTDNNDTSSDVDGIGDNDALIFAFDRLVKIEGIWFSNFDLDDDVDFFFENADGDLERHSSYLLSLALDLDGFLDVSVFLGLFPTLDPNLLIGTLFGFGADDDGILGLLADNFKIKAIKVKDLSPPGEIPVPAALPLFLSGLAGFGVAARRRKAQGAP</sequence>
<feature type="signal peptide" evidence="1">
    <location>
        <begin position="1"/>
        <end position="23"/>
    </location>
</feature>
<reference evidence="2 3" key="1">
    <citation type="submission" date="2017-07" db="EMBL/GenBank/DDBJ databases">
        <authorList>
            <person name="Sun Z.S."/>
            <person name="Albrecht U."/>
            <person name="Echele G."/>
            <person name="Lee C.C."/>
        </authorList>
    </citation>
    <scope>NUCLEOTIDE SEQUENCE [LARGE SCALE GENOMIC DNA]</scope>
    <source>
        <strain evidence="2 3">CGMCC 1.12710</strain>
    </source>
</reference>
<dbReference type="InterPro" id="IPR022472">
    <property type="entry name" value="VPLPA-CTERM"/>
</dbReference>
<evidence type="ECO:0000313" key="3">
    <source>
        <dbReference type="Proteomes" id="UP000198346"/>
    </source>
</evidence>
<accession>A0A239Q0X6</accession>
<evidence type="ECO:0000256" key="1">
    <source>
        <dbReference type="SAM" id="SignalP"/>
    </source>
</evidence>
<protein>
    <submittedName>
        <fullName evidence="2">VPLPA-CTERM protein sorting domain-containing protein</fullName>
    </submittedName>
</protein>
<evidence type="ECO:0000313" key="2">
    <source>
        <dbReference type="EMBL" id="SNT75852.1"/>
    </source>
</evidence>
<organism evidence="2 3">
    <name type="scientific">Amphiplicatus metriothermophilus</name>
    <dbReference type="NCBI Taxonomy" id="1519374"/>
    <lineage>
        <taxon>Bacteria</taxon>
        <taxon>Pseudomonadati</taxon>
        <taxon>Pseudomonadota</taxon>
        <taxon>Alphaproteobacteria</taxon>
        <taxon>Parvularculales</taxon>
        <taxon>Parvularculaceae</taxon>
        <taxon>Amphiplicatus</taxon>
    </lineage>
</organism>
<gene>
    <name evidence="2" type="ORF">SAMN06297382_2936</name>
</gene>
<feature type="chain" id="PRO_5012421548" evidence="1">
    <location>
        <begin position="24"/>
        <end position="239"/>
    </location>
</feature>
<dbReference type="Proteomes" id="UP000198346">
    <property type="component" value="Unassembled WGS sequence"/>
</dbReference>
<keyword evidence="1" id="KW-0732">Signal</keyword>
<dbReference type="NCBIfam" id="TIGR03370">
    <property type="entry name" value="VPLPA-CTERM"/>
    <property type="match status" value="1"/>
</dbReference>
<keyword evidence="3" id="KW-1185">Reference proteome</keyword>
<dbReference type="RefSeq" id="WP_089413361.1">
    <property type="nucleotide sequence ID" value="NZ_FZQA01000010.1"/>
</dbReference>
<dbReference type="AlphaFoldDB" id="A0A239Q0X6"/>
<name>A0A239Q0X6_9PROT</name>